<reference evidence="1 2" key="1">
    <citation type="submission" date="2024-02" db="EMBL/GenBank/DDBJ databases">
        <title>Deinococcus caeni NBRC 101312.</title>
        <authorList>
            <person name="Ichikawa N."/>
            <person name="Katano-Makiyama Y."/>
            <person name="Hidaka K."/>
        </authorList>
    </citation>
    <scope>NUCLEOTIDE SEQUENCE [LARGE SCALE GENOMIC DNA]</scope>
    <source>
        <strain evidence="1 2">NBRC 101312</strain>
    </source>
</reference>
<keyword evidence="2" id="KW-1185">Reference proteome</keyword>
<dbReference type="RefSeq" id="WP_345446272.1">
    <property type="nucleotide sequence ID" value="NZ_BAABQU010000039.1"/>
</dbReference>
<evidence type="ECO:0000313" key="1">
    <source>
        <dbReference type="EMBL" id="GAA5441184.1"/>
    </source>
</evidence>
<evidence type="ECO:0000313" key="2">
    <source>
        <dbReference type="Proteomes" id="UP001423409"/>
    </source>
</evidence>
<gene>
    <name evidence="1" type="ORF">Dcae01_02719</name>
</gene>
<name>A0ABP9UHD8_9DEIO</name>
<organism evidence="1 2">
    <name type="scientific">Deinococcus caeni</name>
    <dbReference type="NCBI Taxonomy" id="569127"/>
    <lineage>
        <taxon>Bacteria</taxon>
        <taxon>Thermotogati</taxon>
        <taxon>Deinococcota</taxon>
        <taxon>Deinococci</taxon>
        <taxon>Deinococcales</taxon>
        <taxon>Deinococcaceae</taxon>
        <taxon>Deinococcus</taxon>
    </lineage>
</organism>
<sequence length="123" mass="13574">MNRTQPSLDASIARMTDVSPDTRCAEAYQEMNLLGGCYPATSDPDVTARVVVSALEEDGWKRRGMLRKDYGTWGATLLREGEGLAFSVGVLTSQSEGLDQQLFREGYKSLVNLTLNREENPAK</sequence>
<dbReference type="Proteomes" id="UP001423409">
    <property type="component" value="Unassembled WGS sequence"/>
</dbReference>
<dbReference type="EMBL" id="BAABQU010000039">
    <property type="protein sequence ID" value="GAA5441184.1"/>
    <property type="molecule type" value="Genomic_DNA"/>
</dbReference>
<accession>A0ABP9UHD8</accession>
<comment type="caution">
    <text evidence="1">The sequence shown here is derived from an EMBL/GenBank/DDBJ whole genome shotgun (WGS) entry which is preliminary data.</text>
</comment>
<protein>
    <submittedName>
        <fullName evidence="1">Uncharacterized protein</fullName>
    </submittedName>
</protein>
<proteinExistence type="predicted"/>